<dbReference type="OrthoDB" id="185373at2759"/>
<dbReference type="InterPro" id="IPR035513">
    <property type="entry name" value="Invertase/methylesterase_inhib"/>
</dbReference>
<evidence type="ECO:0000256" key="11">
    <source>
        <dbReference type="ARBA" id="ARBA00023180"/>
    </source>
</evidence>
<dbReference type="PROSITE" id="PS00503">
    <property type="entry name" value="PECTINESTERASE_2"/>
    <property type="match status" value="1"/>
</dbReference>
<evidence type="ECO:0000313" key="18">
    <source>
        <dbReference type="EMBL" id="KAF6167163.1"/>
    </source>
</evidence>
<dbReference type="GO" id="GO:0004857">
    <property type="term" value="F:enzyme inhibitor activity"/>
    <property type="evidence" value="ECO:0007669"/>
    <property type="project" value="InterPro"/>
</dbReference>
<evidence type="ECO:0000256" key="15">
    <source>
        <dbReference type="PROSITE-ProRule" id="PRU10040"/>
    </source>
</evidence>
<reference evidence="18 19" key="1">
    <citation type="journal article" date="2020" name="IScience">
        <title>Genome Sequencing of the Endangered Kingdonia uniflora (Circaeasteraceae, Ranunculales) Reveals Potential Mechanisms of Evolutionary Specialization.</title>
        <authorList>
            <person name="Sun Y."/>
            <person name="Deng T."/>
            <person name="Zhang A."/>
            <person name="Moore M.J."/>
            <person name="Landis J.B."/>
            <person name="Lin N."/>
            <person name="Zhang H."/>
            <person name="Zhang X."/>
            <person name="Huang J."/>
            <person name="Zhang X."/>
            <person name="Sun H."/>
            <person name="Wang H."/>
        </authorList>
    </citation>
    <scope>NUCLEOTIDE SEQUENCE [LARGE SCALE GENOMIC DNA]</scope>
    <source>
        <strain evidence="18">TB1705</strain>
        <tissue evidence="18">Leaf</tissue>
    </source>
</reference>
<dbReference type="InterPro" id="IPR012334">
    <property type="entry name" value="Pectin_lyas_fold"/>
</dbReference>
<dbReference type="Gene3D" id="1.25.40.10">
    <property type="entry name" value="Tetratricopeptide repeat domain"/>
    <property type="match status" value="5"/>
</dbReference>
<dbReference type="SUPFAM" id="SSF101148">
    <property type="entry name" value="Plant invertase/pectin methylesterase inhibitor"/>
    <property type="match status" value="1"/>
</dbReference>
<dbReference type="Gene3D" id="2.160.20.10">
    <property type="entry name" value="Single-stranded right-handed beta-helix, Pectin lyase-like"/>
    <property type="match status" value="1"/>
</dbReference>
<dbReference type="GO" id="GO:0045490">
    <property type="term" value="P:pectin catabolic process"/>
    <property type="evidence" value="ECO:0007669"/>
    <property type="project" value="UniProtKB-UniPathway"/>
</dbReference>
<comment type="similarity">
    <text evidence="2">In the N-terminal section; belongs to the PMEI family.</text>
</comment>
<dbReference type="InterPro" id="IPR000352">
    <property type="entry name" value="Pep_chain_release_fac_I"/>
</dbReference>
<dbReference type="Pfam" id="PF01095">
    <property type="entry name" value="Pectinesterase"/>
    <property type="match status" value="1"/>
</dbReference>
<dbReference type="Gene3D" id="6.10.140.1950">
    <property type="match status" value="1"/>
</dbReference>
<dbReference type="PANTHER" id="PTHR31707">
    <property type="entry name" value="PECTINESTERASE"/>
    <property type="match status" value="1"/>
</dbReference>
<feature type="repeat" description="PPR" evidence="14">
    <location>
        <begin position="647"/>
        <end position="681"/>
    </location>
</feature>
<dbReference type="EC" id="3.1.1.11" evidence="5"/>
<dbReference type="Pfam" id="PF01535">
    <property type="entry name" value="PPR"/>
    <property type="match status" value="1"/>
</dbReference>
<dbReference type="CDD" id="cd15798">
    <property type="entry name" value="PMEI-like_3"/>
    <property type="match status" value="1"/>
</dbReference>
<evidence type="ECO:0000256" key="10">
    <source>
        <dbReference type="ARBA" id="ARBA00023157"/>
    </source>
</evidence>
<sequence length="1649" mass="185225">MASKLTSYVVSKRIINWVSQSSHLSSLSCIPNISISPETDQNPEILIEFEPKMHFLKNKLDPENLIRIMDSTHDMKSSVKLFKWASNQKRFRHTAETYNWVILKLGLAGNIEEMETFCYEMLKERVPFVEEAFGGLIENFVRKRRLDEAVRVLEVMCYGKCRPSIQACNVLLGVYVEEKRDLQSFLFVYKEMVKAGIVPNVETLNFLMEVLCESDRIDSALDQYRRMKKKGCSPNSRTFEILICGLCKRNRVEESVTLVNKMFELNCTCNLDIYNNVIPLFCEANKVDVGMRLFTRMKDSGFSPDSIIYGILVQSLCENLRVDEAVVLLGNIIESSLTPQTDIYVDIVNGFCKLARFCEAITFLEENSVSDVYPYNALLEGYCNVSNFHDTNITLEKMVEKNTADNDSWGILIRALSEKNRNRKAFEVLSRMIVSSYVPNCATYSALIYGHCRDTKYEDALNLFHRIRVSDWVLNSSSYSELVEGLCHVKKIEEASEVFRYMSNKGCNIGSSSLSVLIREICLAGKLDEAIEFHSLASADSCSASTYNSIMLGLLNSQQANYVVVLLSQMLVEGRALDLDTYCILLHSMCLESRTNDSAVLLDRMVACDLVPSSEILDTVVSSLSAHSQLHIVIQTLDKLSQDGILTLEMYNRVINGLCKEGRKHEACKFLDRMLEKGWVPDAVTHRLFIGSIDGEIVSRDKPSFDFSISQDKISNILAEGFEEINIFLFQVQLLVDMPGVAIGIVFGVIRSNDSNNATPTGSDTHTTSAIQAVNTICAPTDYKKACVSSLSPIAKNGSSDPKDLVKAAMEVTIEEVKKAFAVSGDIGKSANDSMNKMAFEDCEELLQFAIDELQASVSMVGDSDMHTMNDRISELKNWLSAVISYQQTCLDGITNPEFKTAMTNGLLNATQLTSNALAIITEISHIFTTFDIPFSTNPNSRRLLDAETDGQEYPTWFSAADRQLLGNQGKGGVRPNAVVAKDGSGQFNSIAAALSAYPKNQKGRYIIYVKAGIYNEYITITKDQINIFMYGDGPRKTIVTGRKSNRDGFSTFKTASFSAIGTGFICKSMGFQNTAGPEGHQAVALRVQSDMSSFYNCRMDGYQDTLYIQTHRQFYRNCVISGTVDFIFGDSAAVIQNSLIIVRRPMDNQQNSVTAHGRSDKRETTGVVIHNCRIVPEQKLYNLRLKIPTYLGRPWKEYSRTVIMESTLGDLIQPAGWMPWEGNFALNTLYYAEYGNRGPGSNTNRRVRWKGYRVINRRDALMFTAGPFIQGNLWLKYAELEANLSPDLLKIMDQRLSAIEHRSAYLQGLLNKPEATPTEYSMANKEYRKLSNSMDLINELRAKQKEIDGLESLMAECPEDKDMYDMAAEETREALEEEKRLQILLLKSLLPKDDADERDCILEVRAGTGGEEASLFTMDIFKMYERYSQKKGWRFEVVDVVDSDLKGYKEASGAICGTNVYGKLKFESGVHRVQRVPVTEKSGRVHTSAVSVVILPQASEVDVQLRNEDLRIDTYRSGGSGGQHANTTNSAVRITHLPTGLVVSIQDERSQHQNKAKALKVLCARLYEIERSRLQTSRSKLRMEQIGSGDRSERIRTYNFPQGRVTDHRIGITHHSLNDVMQGESLDIFVDALLLQQEMDAISSFGSD</sequence>
<dbReference type="InterPro" id="IPR006501">
    <property type="entry name" value="Pectinesterase_inhib_dom"/>
</dbReference>
<feature type="repeat" description="PPR" evidence="14">
    <location>
        <begin position="440"/>
        <end position="474"/>
    </location>
</feature>
<dbReference type="SUPFAM" id="SSF51126">
    <property type="entry name" value="Pectin lyase-like"/>
    <property type="match status" value="1"/>
</dbReference>
<protein>
    <recommendedName>
        <fullName evidence="5">pectinesterase</fullName>
        <ecNumber evidence="5">3.1.1.11</ecNumber>
    </recommendedName>
</protein>
<dbReference type="Pfam" id="PF00472">
    <property type="entry name" value="RF-1"/>
    <property type="match status" value="1"/>
</dbReference>
<keyword evidence="10" id="KW-1015">Disulfide bond</keyword>
<feature type="repeat" description="PPR" evidence="14">
    <location>
        <begin position="270"/>
        <end position="304"/>
    </location>
</feature>
<comment type="caution">
    <text evidence="18">The sequence shown here is derived from an EMBL/GenBank/DDBJ whole genome shotgun (WGS) entry which is preliminary data.</text>
</comment>
<dbReference type="Gene3D" id="1.20.140.40">
    <property type="entry name" value="Invertase/pectin methylesterase inhibitor family protein"/>
    <property type="match status" value="1"/>
</dbReference>
<evidence type="ECO:0000256" key="12">
    <source>
        <dbReference type="ARBA" id="ARBA00047928"/>
    </source>
</evidence>
<dbReference type="FunFam" id="3.30.70.1660:FF:000002">
    <property type="entry name" value="Peptide chain release factor 1"/>
    <property type="match status" value="1"/>
</dbReference>
<evidence type="ECO:0000259" key="16">
    <source>
        <dbReference type="SMART" id="SM00856"/>
    </source>
</evidence>
<keyword evidence="9" id="KW-0063">Aspartyl esterase</keyword>
<keyword evidence="6" id="KW-0677">Repeat</keyword>
<dbReference type="GO" id="GO:0005737">
    <property type="term" value="C:cytoplasm"/>
    <property type="evidence" value="ECO:0007669"/>
    <property type="project" value="UniProtKB-ARBA"/>
</dbReference>
<dbReference type="InterPro" id="IPR002885">
    <property type="entry name" value="PPR_rpt"/>
</dbReference>
<accession>A0A7J7NJ89</accession>
<dbReference type="Gene3D" id="3.30.70.1660">
    <property type="match status" value="1"/>
</dbReference>
<dbReference type="NCBIfam" id="TIGR00756">
    <property type="entry name" value="PPR"/>
    <property type="match status" value="6"/>
</dbReference>
<dbReference type="GO" id="GO:0042545">
    <property type="term" value="P:cell wall modification"/>
    <property type="evidence" value="ECO:0007669"/>
    <property type="project" value="InterPro"/>
</dbReference>
<name>A0A7J7NJ89_9MAGN</name>
<feature type="repeat" description="PPR" evidence="14">
    <location>
        <begin position="305"/>
        <end position="339"/>
    </location>
</feature>
<keyword evidence="7" id="KW-0378">Hydrolase</keyword>
<dbReference type="EMBL" id="JACGCM010000764">
    <property type="protein sequence ID" value="KAF6167163.1"/>
    <property type="molecule type" value="Genomic_DNA"/>
</dbReference>
<dbReference type="Gene3D" id="3.30.160.20">
    <property type="match status" value="1"/>
</dbReference>
<dbReference type="InterPro" id="IPR004373">
    <property type="entry name" value="RF-1"/>
</dbReference>
<dbReference type="InterPro" id="IPR011990">
    <property type="entry name" value="TPR-like_helical_dom_sf"/>
</dbReference>
<dbReference type="NCBIfam" id="NF001859">
    <property type="entry name" value="PRK00591.1"/>
    <property type="match status" value="1"/>
</dbReference>
<dbReference type="FunFam" id="2.160.20.10:FF:000001">
    <property type="entry name" value="Pectinesterase"/>
    <property type="match status" value="1"/>
</dbReference>
<evidence type="ECO:0000256" key="5">
    <source>
        <dbReference type="ARBA" id="ARBA00013229"/>
    </source>
</evidence>
<dbReference type="InterPro" id="IPR045853">
    <property type="entry name" value="Pep_chain_release_fac_I_sf"/>
</dbReference>
<comment type="pathway">
    <text evidence="1">Glycan metabolism; pectin degradation; 2-dehydro-3-deoxy-D-gluconate from pectin: step 1/5.</text>
</comment>
<dbReference type="PROSITE" id="PS51375">
    <property type="entry name" value="PPR"/>
    <property type="match status" value="9"/>
</dbReference>
<evidence type="ECO:0000256" key="2">
    <source>
        <dbReference type="ARBA" id="ARBA00006027"/>
    </source>
</evidence>
<feature type="repeat" description="PPR" evidence="14">
    <location>
        <begin position="578"/>
        <end position="612"/>
    </location>
</feature>
<dbReference type="NCBIfam" id="TIGR01614">
    <property type="entry name" value="PME_inhib"/>
    <property type="match status" value="1"/>
</dbReference>
<dbReference type="Pfam" id="PF13041">
    <property type="entry name" value="PPR_2"/>
    <property type="match status" value="4"/>
</dbReference>
<dbReference type="Pfam" id="PF04043">
    <property type="entry name" value="PMEI"/>
    <property type="match status" value="1"/>
</dbReference>
<dbReference type="GO" id="GO:0030599">
    <property type="term" value="F:pectinesterase activity"/>
    <property type="evidence" value="ECO:0007669"/>
    <property type="project" value="UniProtKB-EC"/>
</dbReference>
<dbReference type="NCBIfam" id="TIGR00019">
    <property type="entry name" value="prfA"/>
    <property type="match status" value="1"/>
</dbReference>
<dbReference type="InterPro" id="IPR000070">
    <property type="entry name" value="Pectinesterase_cat"/>
</dbReference>
<comment type="function">
    <text evidence="13">Acts in the modification of cell walls via demethylesterification of cell wall pectin.</text>
</comment>
<feature type="repeat" description="PPR" evidence="14">
    <location>
        <begin position="405"/>
        <end position="439"/>
    </location>
</feature>
<dbReference type="SMART" id="SM00937">
    <property type="entry name" value="PCRF"/>
    <property type="match status" value="1"/>
</dbReference>
<evidence type="ECO:0000256" key="13">
    <source>
        <dbReference type="ARBA" id="ARBA00057335"/>
    </source>
</evidence>
<keyword evidence="11" id="KW-0325">Glycoprotein</keyword>
<evidence type="ECO:0000256" key="9">
    <source>
        <dbReference type="ARBA" id="ARBA00023085"/>
    </source>
</evidence>
<feature type="repeat" description="PPR" evidence="14">
    <location>
        <begin position="475"/>
        <end position="509"/>
    </location>
</feature>
<dbReference type="FunFam" id="3.30.160.20:FF:000004">
    <property type="entry name" value="Peptide chain release factor 1"/>
    <property type="match status" value="1"/>
</dbReference>
<feature type="repeat" description="PPR" evidence="14">
    <location>
        <begin position="200"/>
        <end position="234"/>
    </location>
</feature>
<evidence type="ECO:0000256" key="14">
    <source>
        <dbReference type="PROSITE-ProRule" id="PRU00708"/>
    </source>
</evidence>
<evidence type="ECO:0000256" key="8">
    <source>
        <dbReference type="ARBA" id="ARBA00022917"/>
    </source>
</evidence>
<comment type="similarity">
    <text evidence="3">In the C-terminal section; belongs to the pectinesterase family.</text>
</comment>
<dbReference type="InterPro" id="IPR033131">
    <property type="entry name" value="Pectinesterase_Asp_AS"/>
</dbReference>
<dbReference type="Pfam" id="PF03462">
    <property type="entry name" value="PCRF"/>
    <property type="match status" value="1"/>
</dbReference>
<keyword evidence="8" id="KW-0648">Protein biosynthesis</keyword>
<evidence type="ECO:0000313" key="19">
    <source>
        <dbReference type="Proteomes" id="UP000541444"/>
    </source>
</evidence>
<dbReference type="HAMAP" id="MF_00093">
    <property type="entry name" value="Rel_fac_1"/>
    <property type="match status" value="1"/>
</dbReference>
<evidence type="ECO:0000256" key="1">
    <source>
        <dbReference type="ARBA" id="ARBA00005184"/>
    </source>
</evidence>
<dbReference type="GO" id="GO:0016149">
    <property type="term" value="F:translation release factor activity, codon specific"/>
    <property type="evidence" value="ECO:0007669"/>
    <property type="project" value="InterPro"/>
</dbReference>
<comment type="similarity">
    <text evidence="4">Belongs to the prokaryotic/mitochondrial release factor family.</text>
</comment>
<dbReference type="Pfam" id="PF13812">
    <property type="entry name" value="PPR_3"/>
    <property type="match status" value="1"/>
</dbReference>
<gene>
    <name evidence="18" type="ORF">GIB67_029801</name>
</gene>
<evidence type="ECO:0000256" key="3">
    <source>
        <dbReference type="ARBA" id="ARBA00007786"/>
    </source>
</evidence>
<proteinExistence type="inferred from homology"/>
<evidence type="ECO:0000256" key="4">
    <source>
        <dbReference type="ARBA" id="ARBA00010835"/>
    </source>
</evidence>
<dbReference type="PROSITE" id="PS51257">
    <property type="entry name" value="PROKAR_LIPOPROTEIN"/>
    <property type="match status" value="1"/>
</dbReference>
<feature type="domain" description="Peptide chain release factor" evidence="17">
    <location>
        <begin position="1353"/>
        <end position="1468"/>
    </location>
</feature>
<feature type="active site" evidence="15">
    <location>
        <position position="1126"/>
    </location>
</feature>
<evidence type="ECO:0000256" key="6">
    <source>
        <dbReference type="ARBA" id="ARBA00022737"/>
    </source>
</evidence>
<dbReference type="InterPro" id="IPR011050">
    <property type="entry name" value="Pectin_lyase_fold/virulence"/>
</dbReference>
<comment type="catalytic activity">
    <reaction evidence="12">
        <text>[(1-&gt;4)-alpha-D-galacturonosyl methyl ester](n) + n H2O = [(1-&gt;4)-alpha-D-galacturonosyl](n) + n methanol + n H(+)</text>
        <dbReference type="Rhea" id="RHEA:22380"/>
        <dbReference type="Rhea" id="RHEA-COMP:14570"/>
        <dbReference type="Rhea" id="RHEA-COMP:14573"/>
        <dbReference type="ChEBI" id="CHEBI:15377"/>
        <dbReference type="ChEBI" id="CHEBI:15378"/>
        <dbReference type="ChEBI" id="CHEBI:17790"/>
        <dbReference type="ChEBI" id="CHEBI:140522"/>
        <dbReference type="ChEBI" id="CHEBI:140523"/>
        <dbReference type="EC" id="3.1.1.11"/>
    </reaction>
</comment>
<dbReference type="SMART" id="SM00856">
    <property type="entry name" value="PMEI"/>
    <property type="match status" value="1"/>
</dbReference>
<feature type="repeat" description="PPR" evidence="14">
    <location>
        <begin position="235"/>
        <end position="269"/>
    </location>
</feature>
<dbReference type="UniPathway" id="UPA00545">
    <property type="reaction ID" value="UER00823"/>
</dbReference>
<dbReference type="FunFam" id="1.20.140.40:FF:000001">
    <property type="entry name" value="Pectinesterase"/>
    <property type="match status" value="1"/>
</dbReference>
<feature type="domain" description="Pectinesterase inhibitor" evidence="16">
    <location>
        <begin position="769"/>
        <end position="920"/>
    </location>
</feature>
<organism evidence="18 19">
    <name type="scientific">Kingdonia uniflora</name>
    <dbReference type="NCBI Taxonomy" id="39325"/>
    <lineage>
        <taxon>Eukaryota</taxon>
        <taxon>Viridiplantae</taxon>
        <taxon>Streptophyta</taxon>
        <taxon>Embryophyta</taxon>
        <taxon>Tracheophyta</taxon>
        <taxon>Spermatophyta</taxon>
        <taxon>Magnoliopsida</taxon>
        <taxon>Ranunculales</taxon>
        <taxon>Circaeasteraceae</taxon>
        <taxon>Kingdonia</taxon>
    </lineage>
</organism>
<dbReference type="InterPro" id="IPR005139">
    <property type="entry name" value="PCRF"/>
</dbReference>
<dbReference type="Proteomes" id="UP000541444">
    <property type="component" value="Unassembled WGS sequence"/>
</dbReference>
<dbReference type="CDD" id="cd01671">
    <property type="entry name" value="CARD"/>
    <property type="match status" value="1"/>
</dbReference>
<evidence type="ECO:0000259" key="17">
    <source>
        <dbReference type="SMART" id="SM00937"/>
    </source>
</evidence>
<dbReference type="SUPFAM" id="SSF75620">
    <property type="entry name" value="Release factor"/>
    <property type="match status" value="1"/>
</dbReference>
<evidence type="ECO:0000256" key="7">
    <source>
        <dbReference type="ARBA" id="ARBA00022801"/>
    </source>
</evidence>
<keyword evidence="19" id="KW-1185">Reference proteome</keyword>